<dbReference type="InterPro" id="IPR025403">
    <property type="entry name" value="TgpA-like_C"/>
</dbReference>
<protein>
    <submittedName>
        <fullName evidence="3">Putative integral membrane protein</fullName>
    </submittedName>
</protein>
<evidence type="ECO:0000256" key="1">
    <source>
        <dbReference type="SAM" id="Phobius"/>
    </source>
</evidence>
<keyword evidence="1" id="KW-0812">Transmembrane</keyword>
<dbReference type="AlphaFoldDB" id="A0A1B1NGF3"/>
<dbReference type="STRING" id="1758689.SGUI_3109"/>
<accession>A0A1B1NGF3</accession>
<feature type="transmembrane region" description="Helical" evidence="1">
    <location>
        <begin position="67"/>
        <end position="87"/>
    </location>
</feature>
<keyword evidence="1" id="KW-1133">Transmembrane helix</keyword>
<evidence type="ECO:0000313" key="4">
    <source>
        <dbReference type="Proteomes" id="UP000092482"/>
    </source>
</evidence>
<gene>
    <name evidence="3" type="ORF">SGUI_3109</name>
</gene>
<dbReference type="EMBL" id="CP014989">
    <property type="protein sequence ID" value="ANS80505.1"/>
    <property type="molecule type" value="Genomic_DNA"/>
</dbReference>
<dbReference type="KEGG" id="serj:SGUI_3109"/>
<evidence type="ECO:0000313" key="3">
    <source>
        <dbReference type="EMBL" id="ANS80505.1"/>
    </source>
</evidence>
<organism evidence="3 4">
    <name type="scientific">Serinicoccus hydrothermalis</name>
    <dbReference type="NCBI Taxonomy" id="1758689"/>
    <lineage>
        <taxon>Bacteria</taxon>
        <taxon>Bacillati</taxon>
        <taxon>Actinomycetota</taxon>
        <taxon>Actinomycetes</taxon>
        <taxon>Micrococcales</taxon>
        <taxon>Ornithinimicrobiaceae</taxon>
        <taxon>Serinicoccus</taxon>
    </lineage>
</organism>
<keyword evidence="1" id="KW-0472">Membrane</keyword>
<reference evidence="3 4" key="1">
    <citation type="submission" date="2016-03" db="EMBL/GenBank/DDBJ databases">
        <title>Shallow-sea hydrothermal system.</title>
        <authorList>
            <person name="Tang K."/>
        </authorList>
    </citation>
    <scope>NUCLEOTIDE SEQUENCE [LARGE SCALE GENOMIC DNA]</scope>
    <source>
        <strain evidence="3 4">JLT9</strain>
    </source>
</reference>
<dbReference type="Pfam" id="PF13559">
    <property type="entry name" value="DUF4129"/>
    <property type="match status" value="1"/>
</dbReference>
<feature type="domain" description="Protein-glutamine gamma-glutamyltransferase-like C-terminal" evidence="2">
    <location>
        <begin position="138"/>
        <end position="207"/>
    </location>
</feature>
<keyword evidence="4" id="KW-1185">Reference proteome</keyword>
<dbReference type="Proteomes" id="UP000092482">
    <property type="component" value="Chromosome"/>
</dbReference>
<proteinExistence type="predicted"/>
<dbReference type="RefSeq" id="WP_066641880.1">
    <property type="nucleotide sequence ID" value="NZ_CP014989.1"/>
</dbReference>
<name>A0A1B1NGF3_9MICO</name>
<dbReference type="OrthoDB" id="3389322at2"/>
<sequence length="226" mass="24923">MSSPWWLGHVLPRSTPLDPDRDEARRLLTEELESGDYRLQEPWLTRAWRWFTDRLPDLPDLSPLPPWSTWVVLGLVLGAVVAVLLWASRDRWRAGRLAPGATVGPVLDGLHRTAADYRTSAHAALAAGRLDDAVLDGYRALAAGAVERTLLDDRPGRTAHEVAQELSPVFAAHAEDLRRAGDAFDLVRYGDHRAGTEQARAVLALDEQLRQARPELGAAPRSTVPS</sequence>
<evidence type="ECO:0000259" key="2">
    <source>
        <dbReference type="Pfam" id="PF13559"/>
    </source>
</evidence>